<dbReference type="SUPFAM" id="SSF69572">
    <property type="entry name" value="Activating enzymes of the ubiquitin-like proteins"/>
    <property type="match status" value="1"/>
</dbReference>
<sequence>MRYNRNIILSEIGQAGQNKISDAKVLVIGAGGLGCPVLQYLTAAGIGTIGIIDFDVVEISNLQRQVLFGTSSLGKNKAIAAKQRLEDLNNDISIIAYAEKLTHKNAINLFNQYDIIIDGTDNFATRYLSNDACLITNKPLVFGAIYKFEGQVSVFNYNDGPSYRCLFPNPPKKDAVPNCSEIGVLGVLPGIIGCMQANEVLKIILNLGDVLSGKLLCYNAQKSTTSILKISRNEKSINSVLNDKEDFHKKDTGFNCGFDMDEVSIKSILSKENIQFIDVREIHEKPKVENLEVTYLPLSQLENNLDSIDLKKEKYLFCQSGIRSKKAVSLLKALDIENCFSLKEGALEINKDLSGFKNLTGLNNKQNHER</sequence>
<dbReference type="GO" id="GO:0008146">
    <property type="term" value="F:sulfotransferase activity"/>
    <property type="evidence" value="ECO:0007669"/>
    <property type="project" value="TreeGrafter"/>
</dbReference>
<evidence type="ECO:0000256" key="11">
    <source>
        <dbReference type="ARBA" id="ARBA00075328"/>
    </source>
</evidence>
<evidence type="ECO:0000256" key="2">
    <source>
        <dbReference type="ARBA" id="ARBA00022679"/>
    </source>
</evidence>
<comment type="subunit">
    <text evidence="7">Homodimer. Forms a stable heterotetrameric complex of 2 MoeB and 2 MoaD during adenylation of MoaD.</text>
</comment>
<dbReference type="InterPro" id="IPR001763">
    <property type="entry name" value="Rhodanese-like_dom"/>
</dbReference>
<dbReference type="Pfam" id="PF00899">
    <property type="entry name" value="ThiF"/>
    <property type="match status" value="1"/>
</dbReference>
<evidence type="ECO:0000313" key="15">
    <source>
        <dbReference type="Proteomes" id="UP001302486"/>
    </source>
</evidence>
<evidence type="ECO:0000256" key="9">
    <source>
        <dbReference type="ARBA" id="ARBA00073635"/>
    </source>
</evidence>
<dbReference type="InterPro" id="IPR000594">
    <property type="entry name" value="ThiF_NAD_FAD-bd"/>
</dbReference>
<dbReference type="Gene3D" id="3.40.50.720">
    <property type="entry name" value="NAD(P)-binding Rossmann-like Domain"/>
    <property type="match status" value="1"/>
</dbReference>
<protein>
    <recommendedName>
        <fullName evidence="9">Molybdopterin-synthase adenylyltransferase</fullName>
        <ecNumber evidence="8">2.7.7.80</ecNumber>
    </recommendedName>
    <alternativeName>
        <fullName evidence="12">MoaD protein adenylase</fullName>
    </alternativeName>
    <alternativeName>
        <fullName evidence="10">Molybdopterin-converting factor subunit 1 adenylase</fullName>
    </alternativeName>
    <alternativeName>
        <fullName evidence="11">Sulfur carrier protein MoaD adenylyltransferase</fullName>
    </alternativeName>
</protein>
<reference evidence="15" key="1">
    <citation type="submission" date="2024-06" db="EMBL/GenBank/DDBJ databases">
        <title>Hwangdonia haimaensis gen. nov., sp. nov., a member of the family Flavobacteriaceae isolated from the haima cold seep.</title>
        <authorList>
            <person name="Li J."/>
        </authorList>
    </citation>
    <scope>NUCLEOTIDE SEQUENCE [LARGE SCALE GENOMIC DNA]</scope>
    <source>
        <strain evidence="15">SCSIO 19198</strain>
    </source>
</reference>
<dbReference type="CDD" id="cd00158">
    <property type="entry name" value="RHOD"/>
    <property type="match status" value="1"/>
</dbReference>
<dbReference type="PANTHER" id="PTHR10953">
    <property type="entry name" value="UBIQUITIN-ACTIVATING ENZYME E1"/>
    <property type="match status" value="1"/>
</dbReference>
<evidence type="ECO:0000256" key="1">
    <source>
        <dbReference type="ARBA" id="ARBA00009919"/>
    </source>
</evidence>
<proteinExistence type="inferred from homology"/>
<dbReference type="CDD" id="cd00757">
    <property type="entry name" value="ThiF_MoeB_HesA_family"/>
    <property type="match status" value="1"/>
</dbReference>
<evidence type="ECO:0000256" key="5">
    <source>
        <dbReference type="ARBA" id="ARBA00052218"/>
    </source>
</evidence>
<dbReference type="RefSeq" id="WP_316982795.1">
    <property type="nucleotide sequence ID" value="NZ_CP136521.1"/>
</dbReference>
<comment type="similarity">
    <text evidence="1">Belongs to the HesA/MoeB/ThiF family.</text>
</comment>
<name>A0AA97EKW5_9FLAO</name>
<dbReference type="PANTHER" id="PTHR10953:SF102">
    <property type="entry name" value="ADENYLYLTRANSFERASE AND SULFURTRANSFERASE MOCS3"/>
    <property type="match status" value="1"/>
</dbReference>
<evidence type="ECO:0000256" key="6">
    <source>
        <dbReference type="ARBA" id="ARBA00055169"/>
    </source>
</evidence>
<organism evidence="14 15">
    <name type="scientific">Hwangdonia lutea</name>
    <dbReference type="NCBI Taxonomy" id="3075823"/>
    <lineage>
        <taxon>Bacteria</taxon>
        <taxon>Pseudomonadati</taxon>
        <taxon>Bacteroidota</taxon>
        <taxon>Flavobacteriia</taxon>
        <taxon>Flavobacteriales</taxon>
        <taxon>Flavobacteriaceae</taxon>
        <taxon>Hwangdonia</taxon>
    </lineage>
</organism>
<dbReference type="GO" id="GO:0005829">
    <property type="term" value="C:cytosol"/>
    <property type="evidence" value="ECO:0007669"/>
    <property type="project" value="TreeGrafter"/>
</dbReference>
<evidence type="ECO:0000256" key="7">
    <source>
        <dbReference type="ARBA" id="ARBA00063809"/>
    </source>
</evidence>
<dbReference type="EMBL" id="CP136521">
    <property type="protein sequence ID" value="WOD43107.1"/>
    <property type="molecule type" value="Genomic_DNA"/>
</dbReference>
<dbReference type="FunFam" id="3.40.50.720:FF:000033">
    <property type="entry name" value="Adenylyltransferase and sulfurtransferase MOCS3"/>
    <property type="match status" value="1"/>
</dbReference>
<dbReference type="PROSITE" id="PS50206">
    <property type="entry name" value="RHODANESE_3"/>
    <property type="match status" value="1"/>
</dbReference>
<evidence type="ECO:0000256" key="8">
    <source>
        <dbReference type="ARBA" id="ARBA00066884"/>
    </source>
</evidence>
<keyword evidence="3" id="KW-0547">Nucleotide-binding</keyword>
<accession>A0AA97EKW5</accession>
<dbReference type="EC" id="2.7.7.80" evidence="8"/>
<comment type="function">
    <text evidence="6">Catalyzes the adenylation by ATP of the carboxyl group of the C-terminal glycine of sulfur carrier protein MoaD.</text>
</comment>
<dbReference type="Proteomes" id="UP001302486">
    <property type="component" value="Chromosome"/>
</dbReference>
<feature type="domain" description="Rhodanese" evidence="13">
    <location>
        <begin position="270"/>
        <end position="349"/>
    </location>
</feature>
<dbReference type="InterPro" id="IPR036873">
    <property type="entry name" value="Rhodanese-like_dom_sf"/>
</dbReference>
<dbReference type="Gene3D" id="3.40.250.10">
    <property type="entry name" value="Rhodanese-like domain"/>
    <property type="match status" value="1"/>
</dbReference>
<evidence type="ECO:0000256" key="3">
    <source>
        <dbReference type="ARBA" id="ARBA00022741"/>
    </source>
</evidence>
<dbReference type="GO" id="GO:0004792">
    <property type="term" value="F:thiosulfate-cyanide sulfurtransferase activity"/>
    <property type="evidence" value="ECO:0007669"/>
    <property type="project" value="TreeGrafter"/>
</dbReference>
<dbReference type="InterPro" id="IPR035985">
    <property type="entry name" value="Ubiquitin-activating_enz"/>
</dbReference>
<dbReference type="GO" id="GO:0061605">
    <property type="term" value="F:molybdopterin-synthase adenylyltransferase activity"/>
    <property type="evidence" value="ECO:0007669"/>
    <property type="project" value="UniProtKB-EC"/>
</dbReference>
<keyword evidence="4" id="KW-0067">ATP-binding</keyword>
<keyword evidence="15" id="KW-1185">Reference proteome</keyword>
<comment type="catalytic activity">
    <reaction evidence="5">
        <text>[molybdopterin-synthase sulfur-carrier protein]-C-terminal Gly-Gly + ATP + H(+) = [molybdopterin-synthase sulfur-carrier protein]-C-terminal Gly-Gly-AMP + diphosphate</text>
        <dbReference type="Rhea" id="RHEA:43616"/>
        <dbReference type="Rhea" id="RHEA-COMP:12159"/>
        <dbReference type="Rhea" id="RHEA-COMP:12202"/>
        <dbReference type="ChEBI" id="CHEBI:15378"/>
        <dbReference type="ChEBI" id="CHEBI:30616"/>
        <dbReference type="ChEBI" id="CHEBI:33019"/>
        <dbReference type="ChEBI" id="CHEBI:90618"/>
        <dbReference type="ChEBI" id="CHEBI:90778"/>
        <dbReference type="EC" id="2.7.7.80"/>
    </reaction>
</comment>
<dbReference type="InterPro" id="IPR045886">
    <property type="entry name" value="ThiF/MoeB/HesA"/>
</dbReference>
<dbReference type="AlphaFoldDB" id="A0AA97EKW5"/>
<dbReference type="GO" id="GO:0005524">
    <property type="term" value="F:ATP binding"/>
    <property type="evidence" value="ECO:0007669"/>
    <property type="project" value="UniProtKB-KW"/>
</dbReference>
<evidence type="ECO:0000313" key="14">
    <source>
        <dbReference type="EMBL" id="WOD43107.1"/>
    </source>
</evidence>
<dbReference type="GO" id="GO:0008641">
    <property type="term" value="F:ubiquitin-like modifier activating enzyme activity"/>
    <property type="evidence" value="ECO:0007669"/>
    <property type="project" value="InterPro"/>
</dbReference>
<dbReference type="KEGG" id="hws:RNZ46_14030"/>
<keyword evidence="2" id="KW-0808">Transferase</keyword>
<evidence type="ECO:0000256" key="4">
    <source>
        <dbReference type="ARBA" id="ARBA00022840"/>
    </source>
</evidence>
<evidence type="ECO:0000256" key="10">
    <source>
        <dbReference type="ARBA" id="ARBA00075110"/>
    </source>
</evidence>
<dbReference type="NCBIfam" id="NF004281">
    <property type="entry name" value="PRK05690.1"/>
    <property type="match status" value="1"/>
</dbReference>
<evidence type="ECO:0000259" key="13">
    <source>
        <dbReference type="PROSITE" id="PS50206"/>
    </source>
</evidence>
<gene>
    <name evidence="14" type="ORF">RNZ46_14030</name>
</gene>
<evidence type="ECO:0000256" key="12">
    <source>
        <dbReference type="ARBA" id="ARBA00078531"/>
    </source>
</evidence>
<dbReference type="PROSITE" id="PS51257">
    <property type="entry name" value="PROKAR_LIPOPROTEIN"/>
    <property type="match status" value="1"/>
</dbReference>